<dbReference type="InterPro" id="IPR001633">
    <property type="entry name" value="EAL_dom"/>
</dbReference>
<dbReference type="SMART" id="SM00267">
    <property type="entry name" value="GGDEF"/>
    <property type="match status" value="2"/>
</dbReference>
<protein>
    <submittedName>
        <fullName evidence="3">EAL domain-containing protein</fullName>
    </submittedName>
</protein>
<dbReference type="Pfam" id="PF13188">
    <property type="entry name" value="PAS_8"/>
    <property type="match status" value="1"/>
</dbReference>
<dbReference type="NCBIfam" id="TIGR00254">
    <property type="entry name" value="GGDEF"/>
    <property type="match status" value="2"/>
</dbReference>
<dbReference type="PANTHER" id="PTHR33121:SF15">
    <property type="entry name" value="BLUE LIGHT- AND TEMPERATURE-REGULATED ANTIREPRESSOR BLUF"/>
    <property type="match status" value="1"/>
</dbReference>
<dbReference type="CDD" id="cd01948">
    <property type="entry name" value="EAL"/>
    <property type="match status" value="1"/>
</dbReference>
<evidence type="ECO:0000259" key="1">
    <source>
        <dbReference type="PROSITE" id="PS50883"/>
    </source>
</evidence>
<dbReference type="InterPro" id="IPR043128">
    <property type="entry name" value="Rev_trsase/Diguanyl_cyclase"/>
</dbReference>
<feature type="domain" description="GGDEF" evidence="2">
    <location>
        <begin position="596"/>
        <end position="728"/>
    </location>
</feature>
<proteinExistence type="predicted"/>
<accession>A0A926HQK9</accession>
<organism evidence="3 4">
    <name type="scientific">Gehongia tenuis</name>
    <dbReference type="NCBI Taxonomy" id="2763655"/>
    <lineage>
        <taxon>Bacteria</taxon>
        <taxon>Bacillati</taxon>
        <taxon>Bacillota</taxon>
        <taxon>Clostridia</taxon>
        <taxon>Christensenellales</taxon>
        <taxon>Christensenellaceae</taxon>
        <taxon>Gehongia</taxon>
    </lineage>
</organism>
<dbReference type="GO" id="GO:0071111">
    <property type="term" value="F:cyclic-guanylate-specific phosphodiesterase activity"/>
    <property type="evidence" value="ECO:0007669"/>
    <property type="project" value="InterPro"/>
</dbReference>
<dbReference type="InterPro" id="IPR000160">
    <property type="entry name" value="GGDEF_dom"/>
</dbReference>
<evidence type="ECO:0000259" key="2">
    <source>
        <dbReference type="PROSITE" id="PS50887"/>
    </source>
</evidence>
<dbReference type="Gene3D" id="3.20.20.450">
    <property type="entry name" value="EAL domain"/>
    <property type="match status" value="1"/>
</dbReference>
<dbReference type="Gene3D" id="3.30.70.270">
    <property type="match status" value="2"/>
</dbReference>
<dbReference type="Pfam" id="PF00563">
    <property type="entry name" value="EAL"/>
    <property type="match status" value="1"/>
</dbReference>
<evidence type="ECO:0000313" key="3">
    <source>
        <dbReference type="EMBL" id="MBC8531351.1"/>
    </source>
</evidence>
<dbReference type="EMBL" id="JACRSR010000001">
    <property type="protein sequence ID" value="MBC8531351.1"/>
    <property type="molecule type" value="Genomic_DNA"/>
</dbReference>
<dbReference type="PROSITE" id="PS50887">
    <property type="entry name" value="GGDEF"/>
    <property type="match status" value="2"/>
</dbReference>
<feature type="domain" description="GGDEF" evidence="2">
    <location>
        <begin position="297"/>
        <end position="435"/>
    </location>
</feature>
<dbReference type="InterPro" id="IPR013655">
    <property type="entry name" value="PAS_fold_3"/>
</dbReference>
<dbReference type="Gene3D" id="3.30.450.20">
    <property type="entry name" value="PAS domain"/>
    <property type="match status" value="1"/>
</dbReference>
<reference evidence="3" key="1">
    <citation type="submission" date="2020-08" db="EMBL/GenBank/DDBJ databases">
        <title>Genome public.</title>
        <authorList>
            <person name="Liu C."/>
            <person name="Sun Q."/>
        </authorList>
    </citation>
    <scope>NUCLEOTIDE SEQUENCE</scope>
    <source>
        <strain evidence="3">NSJ-53</strain>
    </source>
</reference>
<evidence type="ECO:0000313" key="4">
    <source>
        <dbReference type="Proteomes" id="UP000623172"/>
    </source>
</evidence>
<dbReference type="Proteomes" id="UP000623172">
    <property type="component" value="Unassembled WGS sequence"/>
</dbReference>
<dbReference type="InterPro" id="IPR000014">
    <property type="entry name" value="PAS"/>
</dbReference>
<dbReference type="SUPFAM" id="SSF141868">
    <property type="entry name" value="EAL domain-like"/>
    <property type="match status" value="1"/>
</dbReference>
<gene>
    <name evidence="3" type="ORF">H8696_05755</name>
</gene>
<dbReference type="SUPFAM" id="SSF55073">
    <property type="entry name" value="Nucleotide cyclase"/>
    <property type="match status" value="2"/>
</dbReference>
<dbReference type="SUPFAM" id="SSF55785">
    <property type="entry name" value="PYP-like sensor domain (PAS domain)"/>
    <property type="match status" value="1"/>
</dbReference>
<dbReference type="SMART" id="SM00052">
    <property type="entry name" value="EAL"/>
    <property type="match status" value="1"/>
</dbReference>
<dbReference type="InterPro" id="IPR029787">
    <property type="entry name" value="Nucleotide_cyclase"/>
</dbReference>
<feature type="domain" description="EAL" evidence="1">
    <location>
        <begin position="737"/>
        <end position="989"/>
    </location>
</feature>
<dbReference type="PROSITE" id="PS50883">
    <property type="entry name" value="EAL"/>
    <property type="match status" value="1"/>
</dbReference>
<comment type="caution">
    <text evidence="3">The sequence shown here is derived from an EMBL/GenBank/DDBJ whole genome shotgun (WGS) entry which is preliminary data.</text>
</comment>
<dbReference type="InterPro" id="IPR050706">
    <property type="entry name" value="Cyclic-di-GMP_PDE-like"/>
</dbReference>
<dbReference type="InterPro" id="IPR035965">
    <property type="entry name" value="PAS-like_dom_sf"/>
</dbReference>
<keyword evidence="4" id="KW-1185">Reference proteome</keyword>
<dbReference type="CDD" id="cd01949">
    <property type="entry name" value="GGDEF"/>
    <property type="match status" value="2"/>
</dbReference>
<name>A0A926HQK9_9FIRM</name>
<dbReference type="InterPro" id="IPR035919">
    <property type="entry name" value="EAL_sf"/>
</dbReference>
<dbReference type="PANTHER" id="PTHR33121">
    <property type="entry name" value="CYCLIC DI-GMP PHOSPHODIESTERASE PDEF"/>
    <property type="match status" value="1"/>
</dbReference>
<dbReference type="Pfam" id="PF08447">
    <property type="entry name" value="PAS_3"/>
    <property type="match status" value="1"/>
</dbReference>
<dbReference type="AlphaFoldDB" id="A0A926HQK9"/>
<sequence length="989" mass="113605">MDAAQQLAGYIQGSVPVCRLALVRCNERAEVKESAFWGAASQECEAFYVDFLSKRLAELMAVYSKEGRIEDDTLKTMVESSMGGRRLDYDPTLFPIAHDHEILGFAYFGKESGPWTDQEKGALKLLVTIISISFANKNSHDNLLQQNWAINAIMDSMRVNIYVTDPKTDQILFMNRTMKDAFGLDNPEGEICWKVLQKGMTGRCHFCPVRKMLNNPDGGVQIWEEHNSVTGRIYENHDDLIQWFDGSLVHYQQSVDVTDSKLLSRAASVDELTQLLNRRAGKLALQRTLLEGVREKVPVSVCMYDINLLKEINDAYGHAEGDILIQIIADSVRECLKKDDYAFRLSGDEFIIVMKNRDETEAAQVVADIKKRMAEKGEALGKPYTIGFCYGILEVKPEDTLDESEILGRVDERMYEQKRAFHIERAEQKRIRMDERAAYDIKSFQYDTDRLYDALVQSTDDYIYVCNMKTGVFRYPRAMVEEFDLPGEVIENAAAVWGARVHEQDKQAFLEANQEIADGRADYHSVEYRAKNRKGEWVWMRCRGHLERDEKGEPVLFAGMITNLGKKNKIDHLTGLFNKFEFEDQIKAFLEDRPRQRLGIMVLGMDEFKRVNDLYDRFFGDEVIRITSQKIQSLLPESAAVYRRDGDEFAVLFSGASPEDMRAIYENIYQTFNHQQEYGGRKYFCTLSAGCVFYPEDGQNYLELIKHADYSLEYAKLKGKNRLAFFAKNILQHKERALEITELLRTSVENHFQGFELNYQPQIYADTQKLKGAEALCRWRCDEYGSIAPGEFIPLLEESGLIHPVGRWVFDRAIRAYAQCVHKSADFTMSINLSYLQLIEQDFVDFMDETLKKYGVDANNIIVELTESNIVSSIDALAHVFQKIRGLGIRIAMDDFGTGYSSLEILKNCPADVVKIDRAFIRDIRSSTFDATFIRFIVELCHDVGIKVCLEGVETQEEYDIVRPMNLDFIQGFLFGRPMPEEELNQLRH</sequence>
<dbReference type="Pfam" id="PF00990">
    <property type="entry name" value="GGDEF"/>
    <property type="match status" value="2"/>
</dbReference>